<dbReference type="EMBL" id="JAFKCS010000808">
    <property type="protein sequence ID" value="MBN7823502.1"/>
    <property type="molecule type" value="Genomic_DNA"/>
</dbReference>
<accession>A0ABS3D2C3</accession>
<protein>
    <recommendedName>
        <fullName evidence="3">S9 family peptidase</fullName>
    </recommendedName>
</protein>
<evidence type="ECO:0008006" key="3">
    <source>
        <dbReference type="Google" id="ProtNLM"/>
    </source>
</evidence>
<gene>
    <name evidence="1" type="ORF">J0A65_26780</name>
</gene>
<name>A0ABS3D2C3_9ALTE</name>
<feature type="non-terminal residue" evidence="1">
    <location>
        <position position="108"/>
    </location>
</feature>
<reference evidence="1 2" key="1">
    <citation type="submission" date="2021-03" db="EMBL/GenBank/DDBJ databases">
        <title>novel species isolated from a fishpond in China.</title>
        <authorList>
            <person name="Lu H."/>
            <person name="Cai Z."/>
        </authorList>
    </citation>
    <scope>NUCLEOTIDE SEQUENCE [LARGE SCALE GENOMIC DNA]</scope>
    <source>
        <strain evidence="1 2">Y57</strain>
    </source>
</reference>
<organism evidence="1 2">
    <name type="scientific">Bowmanella yangjiangensis</name>
    <dbReference type="NCBI Taxonomy" id="2811230"/>
    <lineage>
        <taxon>Bacteria</taxon>
        <taxon>Pseudomonadati</taxon>
        <taxon>Pseudomonadota</taxon>
        <taxon>Gammaproteobacteria</taxon>
        <taxon>Alteromonadales</taxon>
        <taxon>Alteromonadaceae</taxon>
        <taxon>Bowmanella</taxon>
    </lineage>
</organism>
<proteinExistence type="predicted"/>
<feature type="non-terminal residue" evidence="1">
    <location>
        <position position="1"/>
    </location>
</feature>
<evidence type="ECO:0000313" key="1">
    <source>
        <dbReference type="EMBL" id="MBN7823502.1"/>
    </source>
</evidence>
<sequence length="108" mass="11835">TDQGVAWVNEADQQVYHLPLAPAQGEPQALTANASCRYGDLCFVPAWQALLAVEESHQGDAVVHRLVRIGLTGKRDVLVEGADFYAAPVADADGRRLAWIEWDRPDQP</sequence>
<comment type="caution">
    <text evidence="1">The sequence shown here is derived from an EMBL/GenBank/DDBJ whole genome shotgun (WGS) entry which is preliminary data.</text>
</comment>
<evidence type="ECO:0000313" key="2">
    <source>
        <dbReference type="Proteomes" id="UP000663992"/>
    </source>
</evidence>
<dbReference type="Proteomes" id="UP000663992">
    <property type="component" value="Unassembled WGS sequence"/>
</dbReference>
<keyword evidence="2" id="KW-1185">Reference proteome</keyword>